<dbReference type="STRING" id="1217970.SAMN05444002_3172"/>
<dbReference type="Pfam" id="PF05751">
    <property type="entry name" value="FixH"/>
    <property type="match status" value="1"/>
</dbReference>
<reference evidence="2" key="1">
    <citation type="submission" date="2016-11" db="EMBL/GenBank/DDBJ databases">
        <authorList>
            <person name="Varghese N."/>
            <person name="Submissions S."/>
        </authorList>
    </citation>
    <scope>NUCLEOTIDE SEQUENCE [LARGE SCALE GENOMIC DNA]</scope>
    <source>
        <strain evidence="2">DSM 29440</strain>
    </source>
</reference>
<proteinExistence type="predicted"/>
<sequence>MGEITGRQVFAVTAGAFAIIIGVNLVMAYKAVSTFPGLEVKNSYVASQQFDTRRAAQEALGWKVTPRYAAGQLEIAVTGPEGQPLQVDGFAAMVGRTTERRHDMQPEFAYEGGRFVAPVELARGRWELRVRAQAADGTPFEQRLILTVKG</sequence>
<accession>A0A1N6H8U5</accession>
<dbReference type="InterPro" id="IPR008620">
    <property type="entry name" value="FixH"/>
</dbReference>
<keyword evidence="2" id="KW-1185">Reference proteome</keyword>
<dbReference type="InterPro" id="IPR018037">
    <property type="entry name" value="FixH_proteobacterial"/>
</dbReference>
<dbReference type="OrthoDB" id="1495896at2"/>
<dbReference type="PIRSF" id="PIRSF011386">
    <property type="entry name" value="FixH"/>
    <property type="match status" value="1"/>
</dbReference>
<dbReference type="AlphaFoldDB" id="A0A1N6H8U5"/>
<name>A0A1N6H8U5_9RHOB</name>
<dbReference type="EMBL" id="FSRL01000001">
    <property type="protein sequence ID" value="SIO16139.1"/>
    <property type="molecule type" value="Genomic_DNA"/>
</dbReference>
<dbReference type="Proteomes" id="UP000184932">
    <property type="component" value="Unassembled WGS sequence"/>
</dbReference>
<gene>
    <name evidence="1" type="ORF">SAMN05444002_3172</name>
</gene>
<dbReference type="RefSeq" id="WP_074257104.1">
    <property type="nucleotide sequence ID" value="NZ_FSRL01000001.1"/>
</dbReference>
<protein>
    <submittedName>
        <fullName evidence="1">Nitrogen fixation protein FixH</fullName>
    </submittedName>
</protein>
<organism evidence="1 2">
    <name type="scientific">Vannielia litorea</name>
    <dbReference type="NCBI Taxonomy" id="1217970"/>
    <lineage>
        <taxon>Bacteria</taxon>
        <taxon>Pseudomonadati</taxon>
        <taxon>Pseudomonadota</taxon>
        <taxon>Alphaproteobacteria</taxon>
        <taxon>Rhodobacterales</taxon>
        <taxon>Paracoccaceae</taxon>
        <taxon>Vannielia</taxon>
    </lineage>
</organism>
<evidence type="ECO:0000313" key="2">
    <source>
        <dbReference type="Proteomes" id="UP000184932"/>
    </source>
</evidence>
<evidence type="ECO:0000313" key="1">
    <source>
        <dbReference type="EMBL" id="SIO16139.1"/>
    </source>
</evidence>